<organism evidence="1 2">
    <name type="scientific">Streptomyces actuosus</name>
    <dbReference type="NCBI Taxonomy" id="1885"/>
    <lineage>
        <taxon>Bacteria</taxon>
        <taxon>Bacillati</taxon>
        <taxon>Actinomycetota</taxon>
        <taxon>Actinomycetes</taxon>
        <taxon>Kitasatosporales</taxon>
        <taxon>Streptomycetaceae</taxon>
        <taxon>Streptomyces</taxon>
    </lineage>
</organism>
<dbReference type="InterPro" id="IPR023393">
    <property type="entry name" value="START-like_dom_sf"/>
</dbReference>
<accession>A0A2U9P9C9</accession>
<dbReference type="Gene3D" id="3.30.530.20">
    <property type="match status" value="1"/>
</dbReference>
<protein>
    <submittedName>
        <fullName evidence="1">Immediate-early protein 2</fullName>
    </submittedName>
</protein>
<keyword evidence="2" id="KW-1185">Reference proteome</keyword>
<dbReference type="OrthoDB" id="4823586at2"/>
<dbReference type="AlphaFoldDB" id="A0A2U9P9C9"/>
<evidence type="ECO:0000313" key="1">
    <source>
        <dbReference type="EMBL" id="AWT46187.1"/>
    </source>
</evidence>
<name>A0A2U9P9C9_STRAS</name>
<evidence type="ECO:0000313" key="2">
    <source>
        <dbReference type="Proteomes" id="UP000247634"/>
    </source>
</evidence>
<dbReference type="SUPFAM" id="SSF55961">
    <property type="entry name" value="Bet v1-like"/>
    <property type="match status" value="1"/>
</dbReference>
<dbReference type="Pfam" id="PF10604">
    <property type="entry name" value="Polyketide_cyc2"/>
    <property type="match status" value="1"/>
</dbReference>
<dbReference type="RefSeq" id="WP_110632368.1">
    <property type="nucleotide sequence ID" value="NZ_CP029788.1"/>
</dbReference>
<dbReference type="KEGG" id="sact:DMT42_30420"/>
<reference evidence="1 2" key="1">
    <citation type="submission" date="2018-06" db="EMBL/GenBank/DDBJ databases">
        <title>The complete genome sequence of a nosiheptide producer Streptomyces actuosus ATCC 25421: deducing the ability of producing a new class III lantibiotics.</title>
        <authorList>
            <person name="Liu W."/>
            <person name="Sun F."/>
            <person name="Hu Y."/>
        </authorList>
    </citation>
    <scope>NUCLEOTIDE SEQUENCE [LARGE SCALE GENOMIC DNA]</scope>
    <source>
        <strain evidence="1 2">ATCC 25421</strain>
    </source>
</reference>
<dbReference type="Proteomes" id="UP000247634">
    <property type="component" value="Chromosome"/>
</dbReference>
<proteinExistence type="predicted"/>
<gene>
    <name evidence="1" type="ORF">DMT42_30420</name>
</gene>
<dbReference type="InterPro" id="IPR019587">
    <property type="entry name" value="Polyketide_cyclase/dehydratase"/>
</dbReference>
<sequence>MAQFLLERTAPLPLDEAWRRLTTWPRHGQAVPLTRVTVLTPPPTAEGTVFVARTALGPLGFDDRMEVTVWRPPSDGEPGHCRLEKRGRLVRGWAEIEVRPGPGGRTRVTWREELDVRLLPGVFDGLLRGAGRWVFGRAVNRLLRSG</sequence>
<dbReference type="EMBL" id="CP029788">
    <property type="protein sequence ID" value="AWT46187.1"/>
    <property type="molecule type" value="Genomic_DNA"/>
</dbReference>
<dbReference type="CDD" id="cd07812">
    <property type="entry name" value="SRPBCC"/>
    <property type="match status" value="1"/>
</dbReference>